<dbReference type="Gene3D" id="3.20.20.410">
    <property type="entry name" value="Protein of unknown function UPF0759"/>
    <property type="match status" value="1"/>
</dbReference>
<dbReference type="RefSeq" id="WP_263545034.1">
    <property type="nucleotide sequence ID" value="NZ_JAOVZO020000014.1"/>
</dbReference>
<dbReference type="SUPFAM" id="SSF117396">
    <property type="entry name" value="TM1631-like"/>
    <property type="match status" value="1"/>
</dbReference>
<protein>
    <submittedName>
        <fullName evidence="1">DUF72 domain-containing protein</fullName>
    </submittedName>
</protein>
<dbReference type="Proteomes" id="UP001139971">
    <property type="component" value="Unassembled WGS sequence"/>
</dbReference>
<reference evidence="1" key="1">
    <citation type="submission" date="2023-02" db="EMBL/GenBank/DDBJ databases">
        <title>Tahibacter soli sp. nov. isolated from soil.</title>
        <authorList>
            <person name="Baek J.H."/>
            <person name="Lee J.K."/>
            <person name="Choi D.G."/>
            <person name="Jeon C.O."/>
        </authorList>
    </citation>
    <scope>NUCLEOTIDE SEQUENCE</scope>
    <source>
        <strain evidence="1">BL</strain>
    </source>
</reference>
<dbReference type="InterPro" id="IPR036520">
    <property type="entry name" value="UPF0759_sf"/>
</dbReference>
<evidence type="ECO:0000313" key="1">
    <source>
        <dbReference type="EMBL" id="MDC8012632.1"/>
    </source>
</evidence>
<dbReference type="Pfam" id="PF01904">
    <property type="entry name" value="DUF72"/>
    <property type="match status" value="1"/>
</dbReference>
<proteinExistence type="predicted"/>
<comment type="caution">
    <text evidence="1">The sequence shown here is derived from an EMBL/GenBank/DDBJ whole genome shotgun (WGS) entry which is preliminary data.</text>
</comment>
<evidence type="ECO:0000313" key="2">
    <source>
        <dbReference type="Proteomes" id="UP001139971"/>
    </source>
</evidence>
<gene>
    <name evidence="1" type="ORF">OD750_008735</name>
</gene>
<keyword evidence="2" id="KW-1185">Reference proteome</keyword>
<dbReference type="EMBL" id="JAOVZO020000014">
    <property type="protein sequence ID" value="MDC8012632.1"/>
    <property type="molecule type" value="Genomic_DNA"/>
</dbReference>
<accession>A0A9X3YJD6</accession>
<name>A0A9X3YJD6_9GAMM</name>
<dbReference type="InterPro" id="IPR002763">
    <property type="entry name" value="DUF72"/>
</dbReference>
<dbReference type="PANTHER" id="PTHR30348">
    <property type="entry name" value="UNCHARACTERIZED PROTEIN YECE"/>
    <property type="match status" value="1"/>
</dbReference>
<sequence>MNAPPAGAALRIGCAGWAISRDDKPFFPEQGTHLERYAAVFPAVEINSSFYRSHRPATYRRWAASVPERFRFAAKLPRTITHHGRLVGTLPLLDAFLGEVGPLGDKLGVLLVQLPPSLAFDARHAGLFLRAFRARYGGGLCVEPRHASWFGDAAEELLRRLRVARVAADPALNTAAAEPGGDPSLCYTRLHGAPRMYWSDYRAAALAAIARRLALERARGADSWCVFDNTAAGRAMPNALALCALTGTGRLRT</sequence>
<dbReference type="PANTHER" id="PTHR30348:SF14">
    <property type="entry name" value="BLR8050 PROTEIN"/>
    <property type="match status" value="1"/>
</dbReference>
<dbReference type="AlphaFoldDB" id="A0A9X3YJD6"/>
<organism evidence="1 2">
    <name type="scientific">Tahibacter soli</name>
    <dbReference type="NCBI Taxonomy" id="2983605"/>
    <lineage>
        <taxon>Bacteria</taxon>
        <taxon>Pseudomonadati</taxon>
        <taxon>Pseudomonadota</taxon>
        <taxon>Gammaproteobacteria</taxon>
        <taxon>Lysobacterales</taxon>
        <taxon>Rhodanobacteraceae</taxon>
        <taxon>Tahibacter</taxon>
    </lineage>
</organism>